<evidence type="ECO:0000256" key="1">
    <source>
        <dbReference type="SAM" id="Coils"/>
    </source>
</evidence>
<comment type="caution">
    <text evidence="2">The sequence shown here is derived from an EMBL/GenBank/DDBJ whole genome shotgun (WGS) entry which is preliminary data.</text>
</comment>
<dbReference type="InterPro" id="IPR029063">
    <property type="entry name" value="SAM-dependent_MTases_sf"/>
</dbReference>
<proteinExistence type="predicted"/>
<dbReference type="CDD" id="cd02440">
    <property type="entry name" value="AdoMet_MTases"/>
    <property type="match status" value="1"/>
</dbReference>
<keyword evidence="2" id="KW-0489">Methyltransferase</keyword>
<dbReference type="PANTHER" id="PTHR43861:SF6">
    <property type="entry name" value="METHYLTRANSFERASE TYPE 11"/>
    <property type="match status" value="1"/>
</dbReference>
<dbReference type="GO" id="GO:0032259">
    <property type="term" value="P:methylation"/>
    <property type="evidence" value="ECO:0007669"/>
    <property type="project" value="UniProtKB-KW"/>
</dbReference>
<protein>
    <submittedName>
        <fullName evidence="2">Methyltransferase domain-containing protein</fullName>
    </submittedName>
</protein>
<dbReference type="EMBL" id="WKKF01000002">
    <property type="protein sequence ID" value="MRX54304.1"/>
    <property type="molecule type" value="Genomic_DNA"/>
</dbReference>
<gene>
    <name evidence="2" type="ORF">GJU41_09995</name>
</gene>
<feature type="coiled-coil region" evidence="1">
    <location>
        <begin position="278"/>
        <end position="318"/>
    </location>
</feature>
<keyword evidence="3" id="KW-1185">Reference proteome</keyword>
<name>A0A6I2MAD2_9BACI</name>
<dbReference type="Proteomes" id="UP000441585">
    <property type="component" value="Unassembled WGS sequence"/>
</dbReference>
<sequence>MGGVSLSKLIIDRVNEAYYGALGTDFSKKTRERINWIVTHVTGSKVLDIGCSQGINAILLGREGKKVDGIDISHESIEYAKTELGKEHPSVQASVSFKVSNFMTDHDIEKNYDTILLTEVLEHISDPDSFLKKTASHLKPGGRLIVTVPFGINDYLDHKRTYYYSLLSEQLGAHFKVESFEYLGKWTGVICTASKDANPSFYSAESTQKLEQGFYWLERDYLQRIGTLMGQATRDEKEMKELQKNQGSAEKMKILYDDLKAQSREKDEYIRQLQIETVELLNREEEALKAALSRSERIEELSRKVSNLEHRYNVLRKSRFGRVQLKFWELKKKIAGRGRK</sequence>
<dbReference type="Pfam" id="PF13489">
    <property type="entry name" value="Methyltransf_23"/>
    <property type="match status" value="1"/>
</dbReference>
<keyword evidence="1" id="KW-0175">Coiled coil</keyword>
<evidence type="ECO:0000313" key="2">
    <source>
        <dbReference type="EMBL" id="MRX54304.1"/>
    </source>
</evidence>
<dbReference type="AlphaFoldDB" id="A0A6I2MAD2"/>
<dbReference type="SUPFAM" id="SSF53335">
    <property type="entry name" value="S-adenosyl-L-methionine-dependent methyltransferases"/>
    <property type="match status" value="1"/>
</dbReference>
<reference evidence="2 3" key="1">
    <citation type="submission" date="2019-11" db="EMBL/GenBank/DDBJ databases">
        <title>Bacillus idriensis genome.</title>
        <authorList>
            <person name="Konopka E.N."/>
            <person name="Newman J.D."/>
        </authorList>
    </citation>
    <scope>NUCLEOTIDE SEQUENCE [LARGE SCALE GENOMIC DNA]</scope>
    <source>
        <strain evidence="2 3">DSM 19097</strain>
    </source>
</reference>
<organism evidence="2 3">
    <name type="scientific">Metabacillus idriensis</name>
    <dbReference type="NCBI Taxonomy" id="324768"/>
    <lineage>
        <taxon>Bacteria</taxon>
        <taxon>Bacillati</taxon>
        <taxon>Bacillota</taxon>
        <taxon>Bacilli</taxon>
        <taxon>Bacillales</taxon>
        <taxon>Bacillaceae</taxon>
        <taxon>Metabacillus</taxon>
    </lineage>
</organism>
<dbReference type="GO" id="GO:0008168">
    <property type="term" value="F:methyltransferase activity"/>
    <property type="evidence" value="ECO:0007669"/>
    <property type="project" value="UniProtKB-KW"/>
</dbReference>
<evidence type="ECO:0000313" key="3">
    <source>
        <dbReference type="Proteomes" id="UP000441585"/>
    </source>
</evidence>
<dbReference type="PANTHER" id="PTHR43861">
    <property type="entry name" value="TRANS-ACONITATE 2-METHYLTRANSFERASE-RELATED"/>
    <property type="match status" value="1"/>
</dbReference>
<keyword evidence="2" id="KW-0808">Transferase</keyword>
<dbReference type="Gene3D" id="3.40.50.150">
    <property type="entry name" value="Vaccinia Virus protein VP39"/>
    <property type="match status" value="1"/>
</dbReference>
<accession>A0A6I2MAD2</accession>